<dbReference type="Gene3D" id="3.30.70.20">
    <property type="match status" value="1"/>
</dbReference>
<comment type="similarity">
    <text evidence="1">Belongs to the nitroreductase family.</text>
</comment>
<keyword evidence="3" id="KW-0560">Oxidoreductase</keyword>
<feature type="domain" description="4Fe-4S ferredoxin-type" evidence="6">
    <location>
        <begin position="30"/>
        <end position="58"/>
    </location>
</feature>
<sequence>MMLVNEEKCVGCGLCVKDCLLGCIKIKENKAKIRNLTCFKCGHCIAICPKNAVYSDEYDMGEVKEYIEDNFKINSENLLNFMKFRRTTRQFDVSKEVEVEKIEKIIEAGRYAPTSSNMQNVSYIVVKENIQKLRGLALETLNKLGENILKSDNLEHKKYKAYAKMWMKMYNDFKSNKENSDKLLFNSSSLIFVLSDSDVNASLASSNMELMANSLGLGALYSGFLVFAAKNSQEIREFLGISDSNKIVTCMILGYPSVKYFRTVPRNGANIIWK</sequence>
<proteinExistence type="inferred from homology"/>
<evidence type="ECO:0000256" key="4">
    <source>
        <dbReference type="ARBA" id="ARBA00023004"/>
    </source>
</evidence>
<dbReference type="SUPFAM" id="SSF54862">
    <property type="entry name" value="4Fe-4S ferredoxins"/>
    <property type="match status" value="1"/>
</dbReference>
<keyword evidence="8" id="KW-1185">Reference proteome</keyword>
<dbReference type="Proteomes" id="UP000095488">
    <property type="component" value="Unassembled WGS sequence"/>
</dbReference>
<evidence type="ECO:0000256" key="2">
    <source>
        <dbReference type="ARBA" id="ARBA00022723"/>
    </source>
</evidence>
<comment type="caution">
    <text evidence="7">The sequence shown here is derived from an EMBL/GenBank/DDBJ whole genome shotgun (WGS) entry which is preliminary data.</text>
</comment>
<dbReference type="PROSITE" id="PS00198">
    <property type="entry name" value="4FE4S_FER_1"/>
    <property type="match status" value="1"/>
</dbReference>
<reference evidence="7 8" key="1">
    <citation type="submission" date="2015-09" db="EMBL/GenBank/DDBJ databases">
        <authorList>
            <consortium name="Pathogen Informatics"/>
        </authorList>
    </citation>
    <scope>NUCLEOTIDE SEQUENCE [LARGE SCALE GENOMIC DNA]</scope>
    <source>
        <strain evidence="7 8">2789STDY5834858</strain>
    </source>
</reference>
<dbReference type="InterPro" id="IPR017896">
    <property type="entry name" value="4Fe4S_Fe-S-bd"/>
</dbReference>
<dbReference type="SUPFAM" id="SSF55469">
    <property type="entry name" value="FMN-dependent nitroreductase-like"/>
    <property type="match status" value="1"/>
</dbReference>
<dbReference type="InterPro" id="IPR000415">
    <property type="entry name" value="Nitroreductase-like"/>
</dbReference>
<dbReference type="RefSeq" id="WP_055257392.1">
    <property type="nucleotide sequence ID" value="NZ_CABIXL010000002.1"/>
</dbReference>
<keyword evidence="5" id="KW-0411">Iron-sulfur</keyword>
<dbReference type="InterPro" id="IPR029479">
    <property type="entry name" value="Nitroreductase"/>
</dbReference>
<name>A0ABM9UMR9_SARVE</name>
<dbReference type="EMBL" id="CYZR01000002">
    <property type="protein sequence ID" value="CUN56595.1"/>
    <property type="molecule type" value="Genomic_DNA"/>
</dbReference>
<dbReference type="CDD" id="cd02143">
    <property type="entry name" value="nitroreductase_FeS-like"/>
    <property type="match status" value="1"/>
</dbReference>
<dbReference type="Gene3D" id="3.40.109.10">
    <property type="entry name" value="NADH Oxidase"/>
    <property type="match status" value="1"/>
</dbReference>
<dbReference type="Pfam" id="PF00881">
    <property type="entry name" value="Nitroreductase"/>
    <property type="match status" value="1"/>
</dbReference>
<keyword evidence="2" id="KW-0479">Metal-binding</keyword>
<dbReference type="PANTHER" id="PTHR43673">
    <property type="entry name" value="NAD(P)H NITROREDUCTASE YDGI-RELATED"/>
    <property type="match status" value="1"/>
</dbReference>
<organism evidence="7 8">
    <name type="scientific">Sarcina ventriculi</name>
    <name type="common">Clostridium ventriculi</name>
    <dbReference type="NCBI Taxonomy" id="1267"/>
    <lineage>
        <taxon>Bacteria</taxon>
        <taxon>Bacillati</taxon>
        <taxon>Bacillota</taxon>
        <taxon>Clostridia</taxon>
        <taxon>Eubacteriales</taxon>
        <taxon>Clostridiaceae</taxon>
        <taxon>Sarcina</taxon>
    </lineage>
</organism>
<evidence type="ECO:0000259" key="6">
    <source>
        <dbReference type="PROSITE" id="PS51379"/>
    </source>
</evidence>
<gene>
    <name evidence="7" type="primary">fdxA</name>
    <name evidence="7" type="ORF">ERS852473_00494</name>
</gene>
<dbReference type="PANTHER" id="PTHR43673:SF10">
    <property type="entry name" value="NADH DEHYDROGENASE_NAD(P)H NITROREDUCTASE XCC3605-RELATED"/>
    <property type="match status" value="1"/>
</dbReference>
<feature type="domain" description="4Fe-4S ferredoxin-type" evidence="6">
    <location>
        <begin position="1"/>
        <end position="29"/>
    </location>
</feature>
<dbReference type="PROSITE" id="PS51379">
    <property type="entry name" value="4FE4S_FER_2"/>
    <property type="match status" value="2"/>
</dbReference>
<dbReference type="InterPro" id="IPR017900">
    <property type="entry name" value="4Fe4S_Fe_S_CS"/>
</dbReference>
<evidence type="ECO:0000256" key="5">
    <source>
        <dbReference type="ARBA" id="ARBA00023014"/>
    </source>
</evidence>
<evidence type="ECO:0000256" key="1">
    <source>
        <dbReference type="ARBA" id="ARBA00007118"/>
    </source>
</evidence>
<keyword evidence="4" id="KW-0408">Iron</keyword>
<evidence type="ECO:0000313" key="7">
    <source>
        <dbReference type="EMBL" id="CUN56595.1"/>
    </source>
</evidence>
<dbReference type="Pfam" id="PF12838">
    <property type="entry name" value="Fer4_7"/>
    <property type="match status" value="1"/>
</dbReference>
<evidence type="ECO:0000256" key="3">
    <source>
        <dbReference type="ARBA" id="ARBA00023002"/>
    </source>
</evidence>
<evidence type="ECO:0000313" key="8">
    <source>
        <dbReference type="Proteomes" id="UP000095488"/>
    </source>
</evidence>
<protein>
    <submittedName>
        <fullName evidence="7">Seven-iron ferredoxin</fullName>
    </submittedName>
</protein>
<accession>A0ABM9UMR9</accession>